<reference evidence="2" key="1">
    <citation type="submission" date="2023-11" db="EMBL/GenBank/DDBJ databases">
        <title>Streptococcus anginosus urogential strains.</title>
        <authorList>
            <person name="Appleberry H."/>
            <person name="Garcia-Israel J."/>
            <person name="Wolfe A."/>
            <person name="Putonti C."/>
        </authorList>
    </citation>
    <scope>NUCLEOTIDE SEQUENCE</scope>
    <source>
        <strain evidence="2">UMB1758</strain>
    </source>
</reference>
<feature type="domain" description="IrrE N-terminal-like" evidence="1">
    <location>
        <begin position="7"/>
        <end position="114"/>
    </location>
</feature>
<dbReference type="AlphaFoldDB" id="A0AAP6BPE7"/>
<gene>
    <name evidence="2" type="ORF">SFH28_06785</name>
</gene>
<dbReference type="InterPro" id="IPR010359">
    <property type="entry name" value="IrrE_HExxH"/>
</dbReference>
<organism evidence="2">
    <name type="scientific">Streptococcus anginosus</name>
    <dbReference type="NCBI Taxonomy" id="1328"/>
    <lineage>
        <taxon>Bacteria</taxon>
        <taxon>Bacillati</taxon>
        <taxon>Bacillota</taxon>
        <taxon>Bacilli</taxon>
        <taxon>Lactobacillales</taxon>
        <taxon>Streptococcaceae</taxon>
        <taxon>Streptococcus</taxon>
        <taxon>Streptococcus anginosus group</taxon>
    </lineage>
</organism>
<dbReference type="RefSeq" id="WP_084740627.1">
    <property type="nucleotide sequence ID" value="NZ_CP117042.1"/>
</dbReference>
<dbReference type="Pfam" id="PF06114">
    <property type="entry name" value="Peptidase_M78"/>
    <property type="match status" value="1"/>
</dbReference>
<evidence type="ECO:0000313" key="2">
    <source>
        <dbReference type="EMBL" id="MDX5040557.1"/>
    </source>
</evidence>
<evidence type="ECO:0000259" key="1">
    <source>
        <dbReference type="Pfam" id="PF06114"/>
    </source>
</evidence>
<name>A0AAP6BPE7_STRAP</name>
<accession>A0AAP6BPE7</accession>
<sequence length="128" mass="15504">MTEKELCSNLGIYFFVFDDELYEDEAFYIPGIRTIFLSDRITEGDRVKTILHELGHRSHLPHLYSIFREKYEIQANRHMIHYLMEAELEVCEDKEQFNYLDFMEKYKLKTIADEMMVKKEFYNLIKVG</sequence>
<comment type="caution">
    <text evidence="2">The sequence shown here is derived from an EMBL/GenBank/DDBJ whole genome shotgun (WGS) entry which is preliminary data.</text>
</comment>
<protein>
    <submittedName>
        <fullName evidence="2">ImmA/IrrE family metallo-endopeptidase</fullName>
    </submittedName>
</protein>
<proteinExistence type="predicted"/>
<dbReference type="EMBL" id="JAWWVP010000006">
    <property type="protein sequence ID" value="MDX5040557.1"/>
    <property type="molecule type" value="Genomic_DNA"/>
</dbReference>